<protein>
    <recommendedName>
        <fullName evidence="2">GGDEF domain-containing protein</fullName>
    </recommendedName>
</protein>
<dbReference type="InterPro" id="IPR043128">
    <property type="entry name" value="Rev_trsase/Diguanyl_cyclase"/>
</dbReference>
<dbReference type="InterPro" id="IPR029787">
    <property type="entry name" value="Nucleotide_cyclase"/>
</dbReference>
<keyword evidence="1" id="KW-1133">Transmembrane helix</keyword>
<sequence>MVTMDRFRPGAWRLWLAVVVTCALLRTLGQLLGAPFLGYEIPYLIITCSAPLMILAGVRLHRPARPGGWITLAVGQAAYAAGDVIFSFDVWSTGNMAEPTPGDMFYLSSYVLTGAAVLTFIRRRTPGWNLATAVDALVVALSSGLLTWVFLVEPVASDSTLPMAAKLTEASYPILDLMLLILAVRLVLGAGARTPALYLLFGYLGVMFAADTGYAVVGLLGGENTTEPFTGGLWVVSLGLIAACALHPSMRDFDTPSHTATPDATPARLTVLTCAVLMVPGLQFVLHTIGKDLNVPLASAACTVMFLLVMARMAGLVAAQRRAADTDGLTGISNRRHFEETLASECRRAARAGYGIGLLMIDIDHFKKINDTYGHPAGDRVLSEVARRLSSGNRAGLLLARYGGEEFIALIPHVGAGELPAIAERNRLAVAELPFAATDQTLITVTASVGAASAPGHLADPAELLRAADQALYAAKAAGRNRAVVAPTVHTPATAHG</sequence>
<evidence type="ECO:0000313" key="3">
    <source>
        <dbReference type="EMBL" id="GIE68600.1"/>
    </source>
</evidence>
<proteinExistence type="predicted"/>
<evidence type="ECO:0000259" key="2">
    <source>
        <dbReference type="PROSITE" id="PS50887"/>
    </source>
</evidence>
<feature type="domain" description="GGDEF" evidence="2">
    <location>
        <begin position="354"/>
        <end position="488"/>
    </location>
</feature>
<feature type="transmembrane region" description="Helical" evidence="1">
    <location>
        <begin position="269"/>
        <end position="289"/>
    </location>
</feature>
<feature type="transmembrane region" description="Helical" evidence="1">
    <location>
        <begin position="229"/>
        <end position="248"/>
    </location>
</feature>
<evidence type="ECO:0000313" key="4">
    <source>
        <dbReference type="Proteomes" id="UP000624709"/>
    </source>
</evidence>
<dbReference type="PANTHER" id="PTHR45138:SF9">
    <property type="entry name" value="DIGUANYLATE CYCLASE DGCM-RELATED"/>
    <property type="match status" value="1"/>
</dbReference>
<dbReference type="PANTHER" id="PTHR45138">
    <property type="entry name" value="REGULATORY COMPONENTS OF SENSORY TRANSDUCTION SYSTEM"/>
    <property type="match status" value="1"/>
</dbReference>
<dbReference type="SMART" id="SM00267">
    <property type="entry name" value="GGDEF"/>
    <property type="match status" value="1"/>
</dbReference>
<dbReference type="NCBIfam" id="TIGR00254">
    <property type="entry name" value="GGDEF"/>
    <property type="match status" value="1"/>
</dbReference>
<evidence type="ECO:0000256" key="1">
    <source>
        <dbReference type="SAM" id="Phobius"/>
    </source>
</evidence>
<dbReference type="Proteomes" id="UP000624709">
    <property type="component" value="Unassembled WGS sequence"/>
</dbReference>
<comment type="caution">
    <text evidence="3">The sequence shown here is derived from an EMBL/GenBank/DDBJ whole genome shotgun (WGS) entry which is preliminary data.</text>
</comment>
<feature type="transmembrane region" description="Helical" evidence="1">
    <location>
        <begin position="195"/>
        <end position="217"/>
    </location>
</feature>
<dbReference type="InterPro" id="IPR000160">
    <property type="entry name" value="GGDEF_dom"/>
</dbReference>
<dbReference type="Gene3D" id="3.30.70.270">
    <property type="match status" value="1"/>
</dbReference>
<feature type="transmembrane region" description="Helical" evidence="1">
    <location>
        <begin position="43"/>
        <end position="60"/>
    </location>
</feature>
<dbReference type="SUPFAM" id="SSF55073">
    <property type="entry name" value="Nucleotide cyclase"/>
    <property type="match status" value="1"/>
</dbReference>
<dbReference type="PROSITE" id="PS50887">
    <property type="entry name" value="GGDEF"/>
    <property type="match status" value="1"/>
</dbReference>
<reference evidence="3 4" key="1">
    <citation type="submission" date="2021-01" db="EMBL/GenBank/DDBJ databases">
        <title>Whole genome shotgun sequence of Actinoplanes palleronii NBRC 14916.</title>
        <authorList>
            <person name="Komaki H."/>
            <person name="Tamura T."/>
        </authorList>
    </citation>
    <scope>NUCLEOTIDE SEQUENCE [LARGE SCALE GENOMIC DNA]</scope>
    <source>
        <strain evidence="3 4">NBRC 14916</strain>
    </source>
</reference>
<feature type="transmembrane region" description="Helical" evidence="1">
    <location>
        <begin position="72"/>
        <end position="92"/>
    </location>
</feature>
<gene>
    <name evidence="3" type="ORF">Apa02nite_047080</name>
</gene>
<dbReference type="CDD" id="cd01949">
    <property type="entry name" value="GGDEF"/>
    <property type="match status" value="1"/>
</dbReference>
<feature type="transmembrane region" description="Helical" evidence="1">
    <location>
        <begin position="295"/>
        <end position="314"/>
    </location>
</feature>
<dbReference type="InterPro" id="IPR050469">
    <property type="entry name" value="Diguanylate_Cyclase"/>
</dbReference>
<name>A0ABQ4BD41_9ACTN</name>
<dbReference type="EMBL" id="BOMS01000069">
    <property type="protein sequence ID" value="GIE68600.1"/>
    <property type="molecule type" value="Genomic_DNA"/>
</dbReference>
<keyword evidence="1" id="KW-0812">Transmembrane</keyword>
<keyword evidence="4" id="KW-1185">Reference proteome</keyword>
<accession>A0ABQ4BD41</accession>
<feature type="transmembrane region" description="Helical" evidence="1">
    <location>
        <begin position="128"/>
        <end position="150"/>
    </location>
</feature>
<dbReference type="Pfam" id="PF00990">
    <property type="entry name" value="GGDEF"/>
    <property type="match status" value="1"/>
</dbReference>
<feature type="transmembrane region" description="Helical" evidence="1">
    <location>
        <begin position="104"/>
        <end position="121"/>
    </location>
</feature>
<feature type="transmembrane region" description="Helical" evidence="1">
    <location>
        <begin position="170"/>
        <end position="188"/>
    </location>
</feature>
<keyword evidence="1" id="KW-0472">Membrane</keyword>
<organism evidence="3 4">
    <name type="scientific">Actinoplanes palleronii</name>
    <dbReference type="NCBI Taxonomy" id="113570"/>
    <lineage>
        <taxon>Bacteria</taxon>
        <taxon>Bacillati</taxon>
        <taxon>Actinomycetota</taxon>
        <taxon>Actinomycetes</taxon>
        <taxon>Micromonosporales</taxon>
        <taxon>Micromonosporaceae</taxon>
        <taxon>Actinoplanes</taxon>
    </lineage>
</organism>